<evidence type="ECO:0000313" key="3">
    <source>
        <dbReference type="Proteomes" id="UP000789342"/>
    </source>
</evidence>
<dbReference type="AlphaFoldDB" id="A0A9N9D0E2"/>
<dbReference type="EMBL" id="CAJVPV010007432">
    <property type="protein sequence ID" value="CAG8618823.1"/>
    <property type="molecule type" value="Genomic_DNA"/>
</dbReference>
<sequence>KCPKEKNNNSSNTARSSPLLSNSSTVSRTPSPQGKEGLSQEEIDKRIARAERFGLQLDLSPKLRNVNGSAILEHKKTAEIKESSPEPIFDFFKVIDEYIRTQFLVKKAKESRQKNSRLVAWDFFHEDLHPTIFGSLYQGNRCNKRADLSDEEEYDEAGVLLRKKQKKGEASSVSRFLDVEEDDVHQFLSSRPSSPASGIFVSTNVNETSPSFTPQVQQSFSTIHTPPLFNQFQSEKNRKPSILQRLGRKDSISPTPPSSVDKKMLDQTDLLSSSNADDESIFGNDNKSSKFVESVVTEQTINVIPEESKDVTEYLSLNIQDPQLDPHNWVFGSPHLTCAGSEHREKVKKRKGRSKKPRLFDRKKAENDIKRKEHQDMISENHDMRMILDDNDRKKEALRTRELNSKEKTLDKKDVCDHDEANKLQDDHIISRKKSCQSTRIVDHHSNESLGRAKKDSKYKHCFPKVMELEEKEI</sequence>
<dbReference type="OrthoDB" id="10543652at2759"/>
<comment type="caution">
    <text evidence="2">The sequence shown here is derived from an EMBL/GenBank/DDBJ whole genome shotgun (WGS) entry which is preliminary data.</text>
</comment>
<reference evidence="2" key="1">
    <citation type="submission" date="2021-06" db="EMBL/GenBank/DDBJ databases">
        <authorList>
            <person name="Kallberg Y."/>
            <person name="Tangrot J."/>
            <person name="Rosling A."/>
        </authorList>
    </citation>
    <scope>NUCLEOTIDE SEQUENCE</scope>
    <source>
        <strain evidence="2">CL551</strain>
    </source>
</reference>
<accession>A0A9N9D0E2</accession>
<evidence type="ECO:0000256" key="1">
    <source>
        <dbReference type="SAM" id="MobiDB-lite"/>
    </source>
</evidence>
<organism evidence="2 3">
    <name type="scientific">Acaulospora morrowiae</name>
    <dbReference type="NCBI Taxonomy" id="94023"/>
    <lineage>
        <taxon>Eukaryota</taxon>
        <taxon>Fungi</taxon>
        <taxon>Fungi incertae sedis</taxon>
        <taxon>Mucoromycota</taxon>
        <taxon>Glomeromycotina</taxon>
        <taxon>Glomeromycetes</taxon>
        <taxon>Diversisporales</taxon>
        <taxon>Acaulosporaceae</taxon>
        <taxon>Acaulospora</taxon>
    </lineage>
</organism>
<feature type="compositionally biased region" description="Low complexity" evidence="1">
    <location>
        <begin position="16"/>
        <end position="27"/>
    </location>
</feature>
<keyword evidence="3" id="KW-1185">Reference proteome</keyword>
<feature type="region of interest" description="Disordered" evidence="1">
    <location>
        <begin position="1"/>
        <end position="42"/>
    </location>
</feature>
<name>A0A9N9D0E2_9GLOM</name>
<feature type="non-terminal residue" evidence="2">
    <location>
        <position position="474"/>
    </location>
</feature>
<gene>
    <name evidence="2" type="ORF">AMORRO_LOCUS8568</name>
</gene>
<proteinExistence type="predicted"/>
<protein>
    <submittedName>
        <fullName evidence="2">395_t:CDS:1</fullName>
    </submittedName>
</protein>
<dbReference type="Proteomes" id="UP000789342">
    <property type="component" value="Unassembled WGS sequence"/>
</dbReference>
<feature type="region of interest" description="Disordered" evidence="1">
    <location>
        <begin position="242"/>
        <end position="265"/>
    </location>
</feature>
<evidence type="ECO:0000313" key="2">
    <source>
        <dbReference type="EMBL" id="CAG8618823.1"/>
    </source>
</evidence>